<name>A0AAN8EKI8_9EURO</name>
<keyword evidence="3" id="KW-1185">Reference proteome</keyword>
<protein>
    <submittedName>
        <fullName evidence="2">Uncharacterized protein</fullName>
    </submittedName>
</protein>
<dbReference type="Proteomes" id="UP001316803">
    <property type="component" value="Unassembled WGS sequence"/>
</dbReference>
<dbReference type="EMBL" id="JAKLMC020000002">
    <property type="protein sequence ID" value="KAK5957789.1"/>
    <property type="molecule type" value="Genomic_DNA"/>
</dbReference>
<gene>
    <name evidence="2" type="ORF">OHC33_000978</name>
</gene>
<evidence type="ECO:0000313" key="3">
    <source>
        <dbReference type="Proteomes" id="UP001316803"/>
    </source>
</evidence>
<evidence type="ECO:0000256" key="1">
    <source>
        <dbReference type="SAM" id="MobiDB-lite"/>
    </source>
</evidence>
<proteinExistence type="predicted"/>
<accession>A0AAN8EKI8</accession>
<sequence>MVKYSKELKAAEERAHAEWEQYIEKTTPEWERKSREQFLAGPKRPNSPELDLHPLAPPKILITENSIGEKSTKQGRESAMDFEMTKKAKIDTGFKSGKDKENSSTMLRKDDLSAPDTAI</sequence>
<feature type="compositionally biased region" description="Basic and acidic residues" evidence="1">
    <location>
        <begin position="70"/>
        <end position="112"/>
    </location>
</feature>
<reference evidence="2 3" key="1">
    <citation type="submission" date="2022-12" db="EMBL/GenBank/DDBJ databases">
        <title>Genomic features and morphological characterization of a novel Knufia sp. strain isolated from spacecraft assembly facility.</title>
        <authorList>
            <person name="Teixeira M."/>
            <person name="Chander A.M."/>
            <person name="Stajich J.E."/>
            <person name="Venkateswaran K."/>
        </authorList>
    </citation>
    <scope>NUCLEOTIDE SEQUENCE [LARGE SCALE GENOMIC DNA]</scope>
    <source>
        <strain evidence="2 3">FJI-L2-BK-P2</strain>
    </source>
</reference>
<dbReference type="AlphaFoldDB" id="A0AAN8EKI8"/>
<evidence type="ECO:0000313" key="2">
    <source>
        <dbReference type="EMBL" id="KAK5957789.1"/>
    </source>
</evidence>
<feature type="region of interest" description="Disordered" evidence="1">
    <location>
        <begin position="31"/>
        <end position="119"/>
    </location>
</feature>
<comment type="caution">
    <text evidence="2">The sequence shown here is derived from an EMBL/GenBank/DDBJ whole genome shotgun (WGS) entry which is preliminary data.</text>
</comment>
<organism evidence="2 3">
    <name type="scientific">Knufia fluminis</name>
    <dbReference type="NCBI Taxonomy" id="191047"/>
    <lineage>
        <taxon>Eukaryota</taxon>
        <taxon>Fungi</taxon>
        <taxon>Dikarya</taxon>
        <taxon>Ascomycota</taxon>
        <taxon>Pezizomycotina</taxon>
        <taxon>Eurotiomycetes</taxon>
        <taxon>Chaetothyriomycetidae</taxon>
        <taxon>Chaetothyriales</taxon>
        <taxon>Trichomeriaceae</taxon>
        <taxon>Knufia</taxon>
    </lineage>
</organism>